<reference evidence="7" key="1">
    <citation type="submission" date="2021-01" db="EMBL/GenBank/DDBJ databases">
        <authorList>
            <person name="Corre E."/>
            <person name="Pelletier E."/>
            <person name="Niang G."/>
            <person name="Scheremetjew M."/>
            <person name="Finn R."/>
            <person name="Kale V."/>
            <person name="Holt S."/>
            <person name="Cochrane G."/>
            <person name="Meng A."/>
            <person name="Brown T."/>
            <person name="Cohen L."/>
        </authorList>
    </citation>
    <scope>NUCLEOTIDE SEQUENCE</scope>
    <source>
        <strain evidence="7">CCMP3278</strain>
    </source>
</reference>
<comment type="similarity">
    <text evidence="2">Belongs to the LIMR family.</text>
</comment>
<keyword evidence="4 6" id="KW-1133">Transmembrane helix</keyword>
<feature type="transmembrane region" description="Helical" evidence="6">
    <location>
        <begin position="110"/>
        <end position="132"/>
    </location>
</feature>
<dbReference type="PANTHER" id="PTHR21355:SF0">
    <property type="entry name" value="G-PROTEIN COUPLED RECEPTOR-ASSOCIATED PROTEIN LMBRD2"/>
    <property type="match status" value="1"/>
</dbReference>
<sequence length="622" mass="69470">MCSFRSRWDQEQVVVDVHMWLILLGIICASVGFGVVLAKTFSSRNTPWPTLLLAVACWALSVSVVLLLPFDVAETLAARCITVKDFTNDCTLRTHIFPPGSPKLAQIFAALYWTAAAFLYIFVPFASAYTISGAFSPAKRIRDAVVSLAWWWTFYLVLLIAGCVYFTMRYGLAYITALRGTLMSIGHSVGLFVVILALGNGLVALPRYLWLRAETSKLLRRAEFRAAETMERLEDAKLALSEIMADVLAALSRLEKEPDLSAEMLYCMRILQDELPTPSDNTSQALDSDGDNVTIVRFPPPADRSETSYNTVPSESALAELRSNLKYAITEFRKVSYLWHEQSRLAFYLQDVVELSNSGMPGSPKANVFSSIIRHDIIVSFLFRCTAILTGVFSALFVLAECSLWTVRLLSVPVDASVFSRMLHSSWLQSFSFGYFGIVLISCLTASYSLACFLMSVFRLRFLRRFELISHHTEPYTLLLNSMLCLGYIFPLAYNVLTLLQETSWAARRLFGSDVVTTSLSQALVNMEMVSRIGIDFNTMFPLTLAIVVVLAIFDVGERMMSLCGIRRFGMEPLGSDSSYETTGRHLLAIERSRWSRKELRSASSNSSLGIVSSLRPFSLGS</sequence>
<organism evidence="7">
    <name type="scientific">Timspurckia oligopyrenoides</name>
    <dbReference type="NCBI Taxonomy" id="708627"/>
    <lineage>
        <taxon>Eukaryota</taxon>
        <taxon>Rhodophyta</taxon>
        <taxon>Bangiophyceae</taxon>
        <taxon>Porphyridiales</taxon>
        <taxon>Porphyridiaceae</taxon>
        <taxon>Timspurckia</taxon>
    </lineage>
</organism>
<feature type="transmembrane region" description="Helical" evidence="6">
    <location>
        <begin position="381"/>
        <end position="400"/>
    </location>
</feature>
<evidence type="ECO:0000256" key="1">
    <source>
        <dbReference type="ARBA" id="ARBA00004141"/>
    </source>
</evidence>
<dbReference type="AlphaFoldDB" id="A0A7S1ETN6"/>
<protein>
    <recommendedName>
        <fullName evidence="8">LMBR1-like membrane protein</fullName>
    </recommendedName>
</protein>
<evidence type="ECO:0000256" key="4">
    <source>
        <dbReference type="ARBA" id="ARBA00022989"/>
    </source>
</evidence>
<dbReference type="EMBL" id="HBFP01010638">
    <property type="protein sequence ID" value="CAD8823249.1"/>
    <property type="molecule type" value="Transcribed_RNA"/>
</dbReference>
<feature type="transmembrane region" description="Helical" evidence="6">
    <location>
        <begin position="188"/>
        <end position="211"/>
    </location>
</feature>
<feature type="transmembrane region" description="Helical" evidence="6">
    <location>
        <begin position="144"/>
        <end position="168"/>
    </location>
</feature>
<feature type="transmembrane region" description="Helical" evidence="6">
    <location>
        <begin position="20"/>
        <end position="38"/>
    </location>
</feature>
<comment type="subcellular location">
    <subcellularLocation>
        <location evidence="1">Membrane</location>
        <topology evidence="1">Multi-pass membrane protein</topology>
    </subcellularLocation>
</comment>
<keyword evidence="5 6" id="KW-0472">Membrane</keyword>
<dbReference type="GO" id="GO:0016020">
    <property type="term" value="C:membrane"/>
    <property type="evidence" value="ECO:0007669"/>
    <property type="project" value="UniProtKB-SubCell"/>
</dbReference>
<gene>
    <name evidence="7" type="ORF">TOLI1172_LOCUS7645</name>
</gene>
<accession>A0A7S1ETN6</accession>
<dbReference type="InterPro" id="IPR006876">
    <property type="entry name" value="LMBR1-like_membr_prot"/>
</dbReference>
<feature type="transmembrane region" description="Helical" evidence="6">
    <location>
        <begin position="433"/>
        <end position="458"/>
    </location>
</feature>
<evidence type="ECO:0000313" key="7">
    <source>
        <dbReference type="EMBL" id="CAD8823249.1"/>
    </source>
</evidence>
<keyword evidence="3 6" id="KW-0812">Transmembrane</keyword>
<name>A0A7S1ETN6_9RHOD</name>
<evidence type="ECO:0000256" key="5">
    <source>
        <dbReference type="ARBA" id="ARBA00023136"/>
    </source>
</evidence>
<evidence type="ECO:0008006" key="8">
    <source>
        <dbReference type="Google" id="ProtNLM"/>
    </source>
</evidence>
<evidence type="ECO:0000256" key="6">
    <source>
        <dbReference type="SAM" id="Phobius"/>
    </source>
</evidence>
<dbReference type="Pfam" id="PF04791">
    <property type="entry name" value="LMBR1"/>
    <property type="match status" value="1"/>
</dbReference>
<dbReference type="InterPro" id="IPR051584">
    <property type="entry name" value="GPCR-associated_LMBR1"/>
</dbReference>
<feature type="transmembrane region" description="Helical" evidence="6">
    <location>
        <begin position="539"/>
        <end position="557"/>
    </location>
</feature>
<dbReference type="PANTHER" id="PTHR21355">
    <property type="entry name" value="G-PROTEIN COUPLED RECEPTOR-ASSOCIATED PROTEIN LMBRD2"/>
    <property type="match status" value="1"/>
</dbReference>
<feature type="transmembrane region" description="Helical" evidence="6">
    <location>
        <begin position="478"/>
        <end position="497"/>
    </location>
</feature>
<feature type="transmembrane region" description="Helical" evidence="6">
    <location>
        <begin position="50"/>
        <end position="70"/>
    </location>
</feature>
<proteinExistence type="inferred from homology"/>
<evidence type="ECO:0000256" key="3">
    <source>
        <dbReference type="ARBA" id="ARBA00022692"/>
    </source>
</evidence>
<evidence type="ECO:0000256" key="2">
    <source>
        <dbReference type="ARBA" id="ARBA00010487"/>
    </source>
</evidence>